<feature type="compositionally biased region" description="Basic and acidic residues" evidence="1">
    <location>
        <begin position="9"/>
        <end position="21"/>
    </location>
</feature>
<reference evidence="2 3" key="1">
    <citation type="journal article" date="2015" name="Genome Announc.">
        <title>Complete Genome Sequence of the Type Strain Corynebacterium testudinoris DSM 44614, Recovered from Necrotic Lesions in the Mouth of a Tortoise.</title>
        <authorList>
            <person name="Ruckert C."/>
            <person name="Kriete M."/>
            <person name="Jaenicke S."/>
            <person name="Winkler A."/>
            <person name="Tauch A."/>
        </authorList>
    </citation>
    <scope>NUCLEOTIDE SEQUENCE [LARGE SCALE GENOMIC DNA]</scope>
    <source>
        <strain evidence="2 3">DSM 44614</strain>
    </source>
</reference>
<dbReference type="KEGG" id="cted:CTEST_07610"/>
<dbReference type="RefSeq" id="WP_047253222.1">
    <property type="nucleotide sequence ID" value="NZ_CP011545.1"/>
</dbReference>
<dbReference type="EMBL" id="CP011545">
    <property type="protein sequence ID" value="AKK08952.1"/>
    <property type="molecule type" value="Genomic_DNA"/>
</dbReference>
<feature type="region of interest" description="Disordered" evidence="1">
    <location>
        <begin position="1"/>
        <end position="22"/>
    </location>
</feature>
<evidence type="ECO:0000256" key="1">
    <source>
        <dbReference type="SAM" id="MobiDB-lite"/>
    </source>
</evidence>
<name>A0A0G3HCQ1_9CORY</name>
<gene>
    <name evidence="2" type="ORF">CTEST_07610</name>
</gene>
<reference evidence="3" key="2">
    <citation type="submission" date="2015-05" db="EMBL/GenBank/DDBJ databases">
        <title>Complete genome sequence of Corynebacterium testudinoris DSM 44614, recovered from necrotic lesions in the mouth of a tortoise.</title>
        <authorList>
            <person name="Ruckert C."/>
            <person name="Albersmeier A."/>
            <person name="Winkler A."/>
            <person name="Tauch A."/>
        </authorList>
    </citation>
    <scope>NUCLEOTIDE SEQUENCE [LARGE SCALE GENOMIC DNA]</scope>
    <source>
        <strain evidence="3">DSM 44614</strain>
    </source>
</reference>
<dbReference type="Proteomes" id="UP000035540">
    <property type="component" value="Chromosome"/>
</dbReference>
<dbReference type="OrthoDB" id="8480367at2"/>
<evidence type="ECO:0000313" key="2">
    <source>
        <dbReference type="EMBL" id="AKK08952.1"/>
    </source>
</evidence>
<keyword evidence="3" id="KW-1185">Reference proteome</keyword>
<accession>A0A0G3HCQ1</accession>
<dbReference type="STRING" id="136857.CTEST_07610"/>
<dbReference type="AlphaFoldDB" id="A0A0G3HCQ1"/>
<proteinExistence type="predicted"/>
<dbReference type="Pfam" id="PF12502">
    <property type="entry name" value="DUF3710"/>
    <property type="match status" value="1"/>
</dbReference>
<dbReference type="PATRIC" id="fig|136857.5.peg.1511"/>
<sequence length="237" mass="25541">MAMWPFGKKNHDEPAEAREPDVADEVTEEVPVAVVEQPVHDAVSGDTGPFDGDSVNIDDFDFSDFSIGVLNLGSMIIPLPKNSQVQVEMGEDGPRMVHIVTEFGRVTPVAFAAPNSAGQWTESVEQITAGMTGDGLNVETEQGPWGTEIVGAGANGSIRVIGVEGPRWMLRMTTTAPPERVDKLRDLAREITARTFVYRGSDPVLAGNSLPVTLPGPLVEQVQQAMEQRAQQADPHQ</sequence>
<dbReference type="InterPro" id="IPR022183">
    <property type="entry name" value="DUF3710"/>
</dbReference>
<protein>
    <submittedName>
        <fullName evidence="2">Putative DUF3710 family protein</fullName>
    </submittedName>
</protein>
<organism evidence="2 3">
    <name type="scientific">Corynebacterium testudinoris</name>
    <dbReference type="NCBI Taxonomy" id="136857"/>
    <lineage>
        <taxon>Bacteria</taxon>
        <taxon>Bacillati</taxon>
        <taxon>Actinomycetota</taxon>
        <taxon>Actinomycetes</taxon>
        <taxon>Mycobacteriales</taxon>
        <taxon>Corynebacteriaceae</taxon>
        <taxon>Corynebacterium</taxon>
    </lineage>
</organism>
<evidence type="ECO:0000313" key="3">
    <source>
        <dbReference type="Proteomes" id="UP000035540"/>
    </source>
</evidence>